<protein>
    <submittedName>
        <fullName evidence="1">Uncharacterized protein</fullName>
    </submittedName>
</protein>
<reference evidence="1" key="1">
    <citation type="submission" date="2006-10" db="EMBL/GenBank/DDBJ databases">
        <authorList>
            <person name="Amadeo P."/>
            <person name="Zhao Q."/>
            <person name="Wortman J."/>
            <person name="Fraser-Liggett C."/>
            <person name="Carlton J."/>
        </authorList>
    </citation>
    <scope>NUCLEOTIDE SEQUENCE</scope>
    <source>
        <strain evidence="1">G3</strain>
    </source>
</reference>
<organism evidence="1 2">
    <name type="scientific">Trichomonas vaginalis (strain ATCC PRA-98 / G3)</name>
    <dbReference type="NCBI Taxonomy" id="412133"/>
    <lineage>
        <taxon>Eukaryota</taxon>
        <taxon>Metamonada</taxon>
        <taxon>Parabasalia</taxon>
        <taxon>Trichomonadida</taxon>
        <taxon>Trichomonadidae</taxon>
        <taxon>Trichomonas</taxon>
    </lineage>
</organism>
<proteinExistence type="predicted"/>
<keyword evidence="2" id="KW-1185">Reference proteome</keyword>
<dbReference type="RefSeq" id="XP_001321701.1">
    <property type="nucleotide sequence ID" value="XM_001321666.1"/>
</dbReference>
<dbReference type="AlphaFoldDB" id="A2ED27"/>
<evidence type="ECO:0000313" key="1">
    <source>
        <dbReference type="EMBL" id="EAY09478.1"/>
    </source>
</evidence>
<dbReference type="Proteomes" id="UP000001542">
    <property type="component" value="Unassembled WGS sequence"/>
</dbReference>
<dbReference type="EMBL" id="DS113357">
    <property type="protein sequence ID" value="EAY09478.1"/>
    <property type="molecule type" value="Genomic_DNA"/>
</dbReference>
<dbReference type="InParanoid" id="A2ED27"/>
<dbReference type="VEuPathDB" id="TrichDB:TVAG_126390"/>
<sequence length="370" mass="42443">MATCLDDSVNLSESLSFGMNFSSDISPQCSPMKSKPVSLDQSFSAIQAMFDSSDSEVEPFEIETKDYYISPSKSRLSDSSIIEKELNENIVKLADEDEIPHTISEIIVKYWFHIDQFEAGIPGKALAVTIMDYHESVLKPQIANKIYTQLDDIRTTISLEDNMILFYCSSIELYKMLSNMEQFMYLVKKLAEKSVESVAKAFGGQIVAMISTMLTYDQQTPQYEQVLSDLKNIRENFSDKLELYQNIIEYADCAITNMIITDKLLTSIEEFIWANTNLTIIETQLDKPFNRFRQALLAVVAHKEILANPSALNELIPLLPHNFIYFMFCMQDFINYQQLEAFAQNNHLNFNVRCDDFLFKPQIIVLPSIQ</sequence>
<accession>A2ED27</accession>
<gene>
    <name evidence="1" type="ORF">TVAG_126390</name>
</gene>
<evidence type="ECO:0000313" key="2">
    <source>
        <dbReference type="Proteomes" id="UP000001542"/>
    </source>
</evidence>
<name>A2ED27_TRIV3</name>
<dbReference type="VEuPathDB" id="TrichDB:TVAGG3_0590760"/>
<dbReference type="KEGG" id="tva:4767397"/>
<reference evidence="1" key="2">
    <citation type="journal article" date="2007" name="Science">
        <title>Draft genome sequence of the sexually transmitted pathogen Trichomonas vaginalis.</title>
        <authorList>
            <person name="Carlton J.M."/>
            <person name="Hirt R.P."/>
            <person name="Silva J.C."/>
            <person name="Delcher A.L."/>
            <person name="Schatz M."/>
            <person name="Zhao Q."/>
            <person name="Wortman J.R."/>
            <person name="Bidwell S.L."/>
            <person name="Alsmark U.C.M."/>
            <person name="Besteiro S."/>
            <person name="Sicheritz-Ponten T."/>
            <person name="Noel C.J."/>
            <person name="Dacks J.B."/>
            <person name="Foster P.G."/>
            <person name="Simillion C."/>
            <person name="Van de Peer Y."/>
            <person name="Miranda-Saavedra D."/>
            <person name="Barton G.J."/>
            <person name="Westrop G.D."/>
            <person name="Mueller S."/>
            <person name="Dessi D."/>
            <person name="Fiori P.L."/>
            <person name="Ren Q."/>
            <person name="Paulsen I."/>
            <person name="Zhang H."/>
            <person name="Bastida-Corcuera F.D."/>
            <person name="Simoes-Barbosa A."/>
            <person name="Brown M.T."/>
            <person name="Hayes R.D."/>
            <person name="Mukherjee M."/>
            <person name="Okumura C.Y."/>
            <person name="Schneider R."/>
            <person name="Smith A.J."/>
            <person name="Vanacova S."/>
            <person name="Villalvazo M."/>
            <person name="Haas B.J."/>
            <person name="Pertea M."/>
            <person name="Feldblyum T.V."/>
            <person name="Utterback T.R."/>
            <person name="Shu C.L."/>
            <person name="Osoegawa K."/>
            <person name="de Jong P.J."/>
            <person name="Hrdy I."/>
            <person name="Horvathova L."/>
            <person name="Zubacova Z."/>
            <person name="Dolezal P."/>
            <person name="Malik S.B."/>
            <person name="Logsdon J.M. Jr."/>
            <person name="Henze K."/>
            <person name="Gupta A."/>
            <person name="Wang C.C."/>
            <person name="Dunne R.L."/>
            <person name="Upcroft J.A."/>
            <person name="Upcroft P."/>
            <person name="White O."/>
            <person name="Salzberg S.L."/>
            <person name="Tang P."/>
            <person name="Chiu C.-H."/>
            <person name="Lee Y.-S."/>
            <person name="Embley T.M."/>
            <person name="Coombs G.H."/>
            <person name="Mottram J.C."/>
            <person name="Tachezy J."/>
            <person name="Fraser-Liggett C.M."/>
            <person name="Johnson P.J."/>
        </authorList>
    </citation>
    <scope>NUCLEOTIDE SEQUENCE [LARGE SCALE GENOMIC DNA]</scope>
    <source>
        <strain evidence="1">G3</strain>
    </source>
</reference>